<name>A0A8X6HXX3_TRICU</name>
<dbReference type="AlphaFoldDB" id="A0A8X6HXX3"/>
<dbReference type="EMBL" id="BMAO01014410">
    <property type="protein sequence ID" value="GFQ94794.1"/>
    <property type="molecule type" value="Genomic_DNA"/>
</dbReference>
<dbReference type="OrthoDB" id="6415566at2759"/>
<evidence type="ECO:0000313" key="1">
    <source>
        <dbReference type="EMBL" id="GFQ94794.1"/>
    </source>
</evidence>
<keyword evidence="2" id="KW-1185">Reference proteome</keyword>
<accession>A0A8X6HXX3</accession>
<comment type="caution">
    <text evidence="1">The sequence shown here is derived from an EMBL/GenBank/DDBJ whole genome shotgun (WGS) entry which is preliminary data.</text>
</comment>
<reference evidence="1" key="1">
    <citation type="submission" date="2020-07" db="EMBL/GenBank/DDBJ databases">
        <title>Multicomponent nature underlies the extraordinary mechanical properties of spider dragline silk.</title>
        <authorList>
            <person name="Kono N."/>
            <person name="Nakamura H."/>
            <person name="Mori M."/>
            <person name="Yoshida Y."/>
            <person name="Ohtoshi R."/>
            <person name="Malay A.D."/>
            <person name="Moran D.A.P."/>
            <person name="Tomita M."/>
            <person name="Numata K."/>
            <person name="Arakawa K."/>
        </authorList>
    </citation>
    <scope>NUCLEOTIDE SEQUENCE</scope>
</reference>
<evidence type="ECO:0000313" key="2">
    <source>
        <dbReference type="Proteomes" id="UP000887116"/>
    </source>
</evidence>
<gene>
    <name evidence="1" type="ORF">TNCT_559871</name>
</gene>
<sequence length="115" mass="13022">MEEEKKEQHAKKQKQNVSMTIGTRCLDHRAIFYGDHRKNQQWSLSPAPTIGIVHTFGAQKQEIENLVSTHPLNGPRTLFVSTFVMGPPGYVLRSERRGNGVYIEDPDNKNTPCTS</sequence>
<dbReference type="Proteomes" id="UP000887116">
    <property type="component" value="Unassembled WGS sequence"/>
</dbReference>
<organism evidence="1 2">
    <name type="scientific">Trichonephila clavata</name>
    <name type="common">Joro spider</name>
    <name type="synonym">Nephila clavata</name>
    <dbReference type="NCBI Taxonomy" id="2740835"/>
    <lineage>
        <taxon>Eukaryota</taxon>
        <taxon>Metazoa</taxon>
        <taxon>Ecdysozoa</taxon>
        <taxon>Arthropoda</taxon>
        <taxon>Chelicerata</taxon>
        <taxon>Arachnida</taxon>
        <taxon>Araneae</taxon>
        <taxon>Araneomorphae</taxon>
        <taxon>Entelegynae</taxon>
        <taxon>Araneoidea</taxon>
        <taxon>Nephilidae</taxon>
        <taxon>Trichonephila</taxon>
    </lineage>
</organism>
<proteinExistence type="predicted"/>
<protein>
    <submittedName>
        <fullName evidence="1">Uncharacterized protein</fullName>
    </submittedName>
</protein>